<evidence type="ECO:0000256" key="7">
    <source>
        <dbReference type="ARBA" id="ARBA00022989"/>
    </source>
</evidence>
<feature type="transmembrane region" description="Helical" evidence="9">
    <location>
        <begin position="207"/>
        <end position="227"/>
    </location>
</feature>
<dbReference type="Proteomes" id="UP000033616">
    <property type="component" value="Unassembled WGS sequence"/>
</dbReference>
<dbReference type="GO" id="GO:0005886">
    <property type="term" value="C:plasma membrane"/>
    <property type="evidence" value="ECO:0007669"/>
    <property type="project" value="UniProtKB-SubCell"/>
</dbReference>
<accession>A0A0F3MPA3</accession>
<feature type="transmembrane region" description="Helical" evidence="9">
    <location>
        <begin position="150"/>
        <end position="169"/>
    </location>
</feature>
<evidence type="ECO:0000259" key="10">
    <source>
        <dbReference type="Pfam" id="PF00892"/>
    </source>
</evidence>
<reference evidence="11 12" key="1">
    <citation type="submission" date="2015-02" db="EMBL/GenBank/DDBJ databases">
        <title>Genome Sequencing of Rickettsiales.</title>
        <authorList>
            <person name="Daugherty S.C."/>
            <person name="Su Q."/>
            <person name="Abolude K."/>
            <person name="Beier-Sexton M."/>
            <person name="Carlyon J.A."/>
            <person name="Carter R."/>
            <person name="Day N.P."/>
            <person name="Dumler S.J."/>
            <person name="Dyachenko V."/>
            <person name="Godinez A."/>
            <person name="Kurtti T.J."/>
            <person name="Lichay M."/>
            <person name="Mullins K.E."/>
            <person name="Ott S."/>
            <person name="Pappas-Brown V."/>
            <person name="Paris D.H."/>
            <person name="Patel P."/>
            <person name="Richards A.L."/>
            <person name="Sadzewicz L."/>
            <person name="Sears K."/>
            <person name="Seidman D."/>
            <person name="Sengamalay N."/>
            <person name="Stenos J."/>
            <person name="Tallon L.J."/>
            <person name="Vincent G."/>
            <person name="Fraser C.M."/>
            <person name="Munderloh U."/>
            <person name="Dunning-Hotopp J.C."/>
        </authorList>
    </citation>
    <scope>NUCLEOTIDE SEQUENCE [LARGE SCALE GENOMIC DNA]</scope>
    <source>
        <strain evidence="11 12">Fuller</strain>
    </source>
</reference>
<feature type="transmembrane region" description="Helical" evidence="9">
    <location>
        <begin position="74"/>
        <end position="90"/>
    </location>
</feature>
<feature type="transmembrane region" description="Helical" evidence="9">
    <location>
        <begin position="124"/>
        <end position="144"/>
    </location>
</feature>
<evidence type="ECO:0000313" key="12">
    <source>
        <dbReference type="Proteomes" id="UP000033616"/>
    </source>
</evidence>
<dbReference type="PANTHER" id="PTHR22911">
    <property type="entry name" value="ACYL-MALONYL CONDENSING ENZYME-RELATED"/>
    <property type="match status" value="1"/>
</dbReference>
<dbReference type="AlphaFoldDB" id="A0A0F3MPA3"/>
<keyword evidence="6" id="KW-0813">Transport</keyword>
<evidence type="ECO:0000256" key="3">
    <source>
        <dbReference type="ARBA" id="ARBA00009853"/>
    </source>
</evidence>
<comment type="similarity">
    <text evidence="3">Belongs to the drug/metabolite transporter (DMT) superfamily. 10 TMS drug/metabolite exporter (DME) (TC 2.A.7.3) family.</text>
</comment>
<feature type="transmembrane region" description="Helical" evidence="9">
    <location>
        <begin position="96"/>
        <end position="117"/>
    </location>
</feature>
<dbReference type="RefSeq" id="WP_045796892.1">
    <property type="nucleotide sequence ID" value="NZ_LANP01000001.1"/>
</dbReference>
<dbReference type="InterPro" id="IPR000620">
    <property type="entry name" value="EamA_dom"/>
</dbReference>
<keyword evidence="5 9" id="KW-0812">Transmembrane</keyword>
<dbReference type="GO" id="GO:0006865">
    <property type="term" value="P:amino acid transport"/>
    <property type="evidence" value="ECO:0007669"/>
    <property type="project" value="UniProtKB-KW"/>
</dbReference>
<comment type="subcellular location">
    <subcellularLocation>
        <location evidence="2">Cell inner membrane</location>
        <topology evidence="2">Multi-pass membrane protein</topology>
    </subcellularLocation>
</comment>
<evidence type="ECO:0000313" key="11">
    <source>
        <dbReference type="EMBL" id="KJV57550.1"/>
    </source>
</evidence>
<evidence type="ECO:0000256" key="4">
    <source>
        <dbReference type="ARBA" id="ARBA00019341"/>
    </source>
</evidence>
<proteinExistence type="inferred from homology"/>
<keyword evidence="8 9" id="KW-0472">Membrane</keyword>
<keyword evidence="12" id="KW-1185">Reference proteome</keyword>
<dbReference type="EMBL" id="LANP01000001">
    <property type="protein sequence ID" value="KJV57550.1"/>
    <property type="molecule type" value="Genomic_DNA"/>
</dbReference>
<feature type="transmembrane region" description="Helical" evidence="9">
    <location>
        <begin position="181"/>
        <end position="201"/>
    </location>
</feature>
<comment type="caution">
    <text evidence="11">The sequence shown here is derived from an EMBL/GenBank/DDBJ whole genome shotgun (WGS) entry which is preliminary data.</text>
</comment>
<sequence length="293" mass="33205">MNSNLSNYFKGVSWFLLALLSSVLNDIISKKIGLEFSFTQISFLRSLGSTLTLIPFILFSGIKTLKTKKLKIHFLRGILLFFALSTWVYGLTITSVASMTIISFSIPAITLILANLVLNEDVKWYRWVATILGFIGVIIAMYPTKTVFDIRMIVLLLSAFIFSTLDIINKKFVNSESMISMLFYSSFFSTIVALPFTYHSWRSLNYIDLSLIFVLGSSANLILYFLLKSFSLVDSSAVAPYRYIELVLAAIAGFLFFNETVSHYIWLGGVVLIFSTTFIFYTEKNNIKICSKF</sequence>
<feature type="transmembrane region" description="Helical" evidence="9">
    <location>
        <begin position="263"/>
        <end position="282"/>
    </location>
</feature>
<gene>
    <name evidence="11" type="primary">sam</name>
    <name evidence="11" type="ORF">OCHUTO_0063</name>
</gene>
<evidence type="ECO:0000256" key="1">
    <source>
        <dbReference type="ARBA" id="ARBA00004028"/>
    </source>
</evidence>
<dbReference type="PATRIC" id="fig|1359168.3.peg.64"/>
<keyword evidence="7 9" id="KW-1133">Transmembrane helix</keyword>
<dbReference type="OrthoDB" id="9812899at2"/>
<evidence type="ECO:0000256" key="8">
    <source>
        <dbReference type="ARBA" id="ARBA00023136"/>
    </source>
</evidence>
<feature type="domain" description="EamA" evidence="10">
    <location>
        <begin position="10"/>
        <end position="141"/>
    </location>
</feature>
<dbReference type="STRING" id="1359168.OCHUTO_0063"/>
<evidence type="ECO:0000256" key="5">
    <source>
        <dbReference type="ARBA" id="ARBA00022692"/>
    </source>
</evidence>
<feature type="transmembrane region" description="Helical" evidence="9">
    <location>
        <begin position="41"/>
        <end position="62"/>
    </location>
</feature>
<evidence type="ECO:0000256" key="9">
    <source>
        <dbReference type="SAM" id="Phobius"/>
    </source>
</evidence>
<organism evidence="11 12">
    <name type="scientific">Orientia chuto str. Dubai</name>
    <dbReference type="NCBI Taxonomy" id="1359168"/>
    <lineage>
        <taxon>Bacteria</taxon>
        <taxon>Pseudomonadati</taxon>
        <taxon>Pseudomonadota</taxon>
        <taxon>Alphaproteobacteria</taxon>
        <taxon>Rickettsiales</taxon>
        <taxon>Rickettsiaceae</taxon>
        <taxon>Rickettsieae</taxon>
        <taxon>Orientia</taxon>
    </lineage>
</organism>
<name>A0A0F3MPA3_9RICK</name>
<dbReference type="Pfam" id="PF00892">
    <property type="entry name" value="EamA"/>
    <property type="match status" value="2"/>
</dbReference>
<comment type="function">
    <text evidence="1">Transports S-adenosylmethionine.</text>
</comment>
<dbReference type="SUPFAM" id="SSF103481">
    <property type="entry name" value="Multidrug resistance efflux transporter EmrE"/>
    <property type="match status" value="2"/>
</dbReference>
<dbReference type="InterPro" id="IPR037185">
    <property type="entry name" value="EmrE-like"/>
</dbReference>
<evidence type="ECO:0000256" key="2">
    <source>
        <dbReference type="ARBA" id="ARBA00004429"/>
    </source>
</evidence>
<keyword evidence="6" id="KW-0029">Amino-acid transport</keyword>
<dbReference type="PANTHER" id="PTHR22911:SF6">
    <property type="entry name" value="SOLUTE CARRIER FAMILY 35 MEMBER G1"/>
    <property type="match status" value="1"/>
</dbReference>
<protein>
    <recommendedName>
        <fullName evidence="4">S-adenosylmethionine uptake transporter</fullName>
    </recommendedName>
</protein>
<evidence type="ECO:0000256" key="6">
    <source>
        <dbReference type="ARBA" id="ARBA00022970"/>
    </source>
</evidence>
<feature type="transmembrane region" description="Helical" evidence="9">
    <location>
        <begin position="239"/>
        <end position="257"/>
    </location>
</feature>
<feature type="domain" description="EamA" evidence="10">
    <location>
        <begin position="152"/>
        <end position="280"/>
    </location>
</feature>